<protein>
    <submittedName>
        <fullName evidence="3">2-C-methyl-D-erythritol 4-phosphate cytidylyltransferase</fullName>
    </submittedName>
</protein>
<dbReference type="CDD" id="cd02516">
    <property type="entry name" value="CDP-ME_synthetase"/>
    <property type="match status" value="1"/>
</dbReference>
<proteinExistence type="predicted"/>
<sequence>MNFALILSGGVGARMKNVGVPKQYIEIDGKPIIMFTLEKFESNNRIDKIIVVASKQWHSQIEIWKEVYQINKLVGIAEAGDSRQESILNGLEYCGILSKEEMDKVIIHDAVRPFVSEHLISTCIDTLDKHEGCMPVLPIHDTVYQSQDGKNITKLLDRNTLFAGQAPEAFRLKRYLEINRMATKEVLKNTSGTSMIAYRYSMDVCMISGEDTNFKITTPSDLIRFRTIIGEKNESI</sequence>
<dbReference type="InterPro" id="IPR029044">
    <property type="entry name" value="Nucleotide-diphossugar_trans"/>
</dbReference>
<gene>
    <name evidence="3" type="ORF">C7383_117110</name>
</gene>
<dbReference type="PANTHER" id="PTHR32125">
    <property type="entry name" value="2-C-METHYL-D-ERYTHRITOL 4-PHOSPHATE CYTIDYLYLTRANSFERASE, CHLOROPLASTIC"/>
    <property type="match status" value="1"/>
</dbReference>
<dbReference type="Gene3D" id="3.90.550.10">
    <property type="entry name" value="Spore Coat Polysaccharide Biosynthesis Protein SpsA, Chain A"/>
    <property type="match status" value="1"/>
</dbReference>
<evidence type="ECO:0000313" key="3">
    <source>
        <dbReference type="EMBL" id="PWJ72639.1"/>
    </source>
</evidence>
<dbReference type="Pfam" id="PF01128">
    <property type="entry name" value="IspD"/>
    <property type="match status" value="1"/>
</dbReference>
<dbReference type="GO" id="GO:0050518">
    <property type="term" value="F:2-C-methyl-D-erythritol 4-phosphate cytidylyltransferase activity"/>
    <property type="evidence" value="ECO:0007669"/>
    <property type="project" value="UniProtKB-ARBA"/>
</dbReference>
<keyword evidence="1" id="KW-0808">Transferase</keyword>
<reference evidence="3 4" key="1">
    <citation type="submission" date="2018-05" db="EMBL/GenBank/DDBJ databases">
        <authorList>
            <person name="Goeker M."/>
            <person name="Huntemann M."/>
            <person name="Clum A."/>
            <person name="Pillay M."/>
            <person name="Palaniappan K."/>
            <person name="Varghese N."/>
            <person name="Mikhailova N."/>
            <person name="Stamatis D."/>
            <person name="Reddy T."/>
            <person name="Daum C."/>
            <person name="Shapiro N."/>
            <person name="Ivanova N."/>
            <person name="Kyrpides N."/>
            <person name="Woyke T."/>
        </authorList>
    </citation>
    <scope>NUCLEOTIDE SEQUENCE [LARGE SCALE GENOMIC DNA]</scope>
    <source>
        <strain evidence="3 4">DSM 26524</strain>
    </source>
</reference>
<dbReference type="InterPro" id="IPR050088">
    <property type="entry name" value="IspD/TarI_cytidylyltransf_bact"/>
</dbReference>
<keyword evidence="2 3" id="KW-0548">Nucleotidyltransferase</keyword>
<dbReference type="NCBIfam" id="NF001183">
    <property type="entry name" value="PRK00155.1-3"/>
    <property type="match status" value="1"/>
</dbReference>
<dbReference type="AlphaFoldDB" id="A0AB73SZ46"/>
<dbReference type="FunFam" id="3.90.550.10:FF:000003">
    <property type="entry name" value="2-C-methyl-D-erythritol 4-phosphate cytidylyltransferase"/>
    <property type="match status" value="1"/>
</dbReference>
<comment type="caution">
    <text evidence="3">The sequence shown here is derived from an EMBL/GenBank/DDBJ whole genome shotgun (WGS) entry which is preliminary data.</text>
</comment>
<keyword evidence="4" id="KW-1185">Reference proteome</keyword>
<evidence type="ECO:0000256" key="1">
    <source>
        <dbReference type="ARBA" id="ARBA00022679"/>
    </source>
</evidence>
<dbReference type="SUPFAM" id="SSF53448">
    <property type="entry name" value="Nucleotide-diphospho-sugar transferases"/>
    <property type="match status" value="1"/>
</dbReference>
<organism evidence="3 4">
    <name type="scientific">Murimonas intestini</name>
    <dbReference type="NCBI Taxonomy" id="1337051"/>
    <lineage>
        <taxon>Bacteria</taxon>
        <taxon>Bacillati</taxon>
        <taxon>Bacillota</taxon>
        <taxon>Clostridia</taxon>
        <taxon>Lachnospirales</taxon>
        <taxon>Lachnospiraceae</taxon>
        <taxon>Murimonas</taxon>
    </lineage>
</organism>
<dbReference type="InterPro" id="IPR034683">
    <property type="entry name" value="IspD/TarI"/>
</dbReference>
<dbReference type="PANTHER" id="PTHR32125:SF8">
    <property type="entry name" value="RIBITOL-5-PHOSPHATE CYTIDYLYLTRANSFERASE"/>
    <property type="match status" value="1"/>
</dbReference>
<dbReference type="Proteomes" id="UP000245412">
    <property type="component" value="Unassembled WGS sequence"/>
</dbReference>
<dbReference type="GO" id="GO:0008299">
    <property type="term" value="P:isoprenoid biosynthetic process"/>
    <property type="evidence" value="ECO:0007669"/>
    <property type="project" value="InterPro"/>
</dbReference>
<dbReference type="EMBL" id="QGGY01000017">
    <property type="protein sequence ID" value="PWJ72639.1"/>
    <property type="molecule type" value="Genomic_DNA"/>
</dbReference>
<dbReference type="InterPro" id="IPR018294">
    <property type="entry name" value="ISPD_synthase_CS"/>
</dbReference>
<accession>A0AB73SZ46</accession>
<name>A0AB73SZ46_9FIRM</name>
<evidence type="ECO:0000313" key="4">
    <source>
        <dbReference type="Proteomes" id="UP000245412"/>
    </source>
</evidence>
<dbReference type="RefSeq" id="WP_109748385.1">
    <property type="nucleotide sequence ID" value="NZ_JANKBI010000017.1"/>
</dbReference>
<evidence type="ECO:0000256" key="2">
    <source>
        <dbReference type="ARBA" id="ARBA00022695"/>
    </source>
</evidence>
<dbReference type="PROSITE" id="PS01295">
    <property type="entry name" value="ISPD"/>
    <property type="match status" value="1"/>
</dbReference>